<evidence type="ECO:0000313" key="2">
    <source>
        <dbReference type="EMBL" id="OEU06185.1"/>
    </source>
</evidence>
<dbReference type="KEGG" id="fcy:FRACYDRAFT_255905"/>
<dbReference type="Proteomes" id="UP000095751">
    <property type="component" value="Unassembled WGS sequence"/>
</dbReference>
<keyword evidence="3" id="KW-1185">Reference proteome</keyword>
<feature type="region of interest" description="Disordered" evidence="1">
    <location>
        <begin position="1"/>
        <end position="45"/>
    </location>
</feature>
<feature type="region of interest" description="Disordered" evidence="1">
    <location>
        <begin position="396"/>
        <end position="427"/>
    </location>
</feature>
<feature type="compositionally biased region" description="Low complexity" evidence="1">
    <location>
        <begin position="474"/>
        <end position="485"/>
    </location>
</feature>
<dbReference type="OrthoDB" id="44654at2759"/>
<proteinExistence type="predicted"/>
<reference evidence="2 3" key="1">
    <citation type="submission" date="2016-09" db="EMBL/GenBank/DDBJ databases">
        <title>Extensive genetic diversity and differential bi-allelic expression allows diatom success in the polar Southern Ocean.</title>
        <authorList>
            <consortium name="DOE Joint Genome Institute"/>
            <person name="Mock T."/>
            <person name="Otillar R.P."/>
            <person name="Strauss J."/>
            <person name="Dupont C."/>
            <person name="Frickenhaus S."/>
            <person name="Maumus F."/>
            <person name="Mcmullan M."/>
            <person name="Sanges R."/>
            <person name="Schmutz J."/>
            <person name="Toseland A."/>
            <person name="Valas R."/>
            <person name="Veluchamy A."/>
            <person name="Ward B.J."/>
            <person name="Allen A."/>
            <person name="Barry K."/>
            <person name="Falciatore A."/>
            <person name="Ferrante M."/>
            <person name="Fortunato A.E."/>
            <person name="Gloeckner G."/>
            <person name="Gruber A."/>
            <person name="Hipkin R."/>
            <person name="Janech M."/>
            <person name="Kroth P."/>
            <person name="Leese F."/>
            <person name="Lindquist E."/>
            <person name="Lyon B.R."/>
            <person name="Martin J."/>
            <person name="Mayer C."/>
            <person name="Parker M."/>
            <person name="Quesneville H."/>
            <person name="Raymond J."/>
            <person name="Uhlig C."/>
            <person name="Valentin K.U."/>
            <person name="Worden A.Z."/>
            <person name="Armbrust E.V."/>
            <person name="Bowler C."/>
            <person name="Green B."/>
            <person name="Moulton V."/>
            <person name="Van Oosterhout C."/>
            <person name="Grigoriev I."/>
        </authorList>
    </citation>
    <scope>NUCLEOTIDE SEQUENCE [LARGE SCALE GENOMIC DNA]</scope>
    <source>
        <strain evidence="2 3">CCMP1102</strain>
    </source>
</reference>
<organism evidence="2 3">
    <name type="scientific">Fragilariopsis cylindrus CCMP1102</name>
    <dbReference type="NCBI Taxonomy" id="635003"/>
    <lineage>
        <taxon>Eukaryota</taxon>
        <taxon>Sar</taxon>
        <taxon>Stramenopiles</taxon>
        <taxon>Ochrophyta</taxon>
        <taxon>Bacillariophyta</taxon>
        <taxon>Bacillariophyceae</taxon>
        <taxon>Bacillariophycidae</taxon>
        <taxon>Bacillariales</taxon>
        <taxon>Bacillariaceae</taxon>
        <taxon>Fragilariopsis</taxon>
    </lineage>
</organism>
<feature type="compositionally biased region" description="Acidic residues" evidence="1">
    <location>
        <begin position="1183"/>
        <end position="1196"/>
    </location>
</feature>
<feature type="compositionally biased region" description="Acidic residues" evidence="1">
    <location>
        <begin position="1218"/>
        <end position="1274"/>
    </location>
</feature>
<name>A0A1E7EJU7_9STRA</name>
<dbReference type="InParanoid" id="A0A1E7EJU7"/>
<gene>
    <name evidence="2" type="ORF">FRACYDRAFT_255905</name>
</gene>
<feature type="compositionally biased region" description="Low complexity" evidence="1">
    <location>
        <begin position="1"/>
        <end position="43"/>
    </location>
</feature>
<accession>A0A1E7EJU7</accession>
<feature type="compositionally biased region" description="Basic and acidic residues" evidence="1">
    <location>
        <begin position="1290"/>
        <end position="1299"/>
    </location>
</feature>
<feature type="region of interest" description="Disordered" evidence="1">
    <location>
        <begin position="457"/>
        <end position="486"/>
    </location>
</feature>
<evidence type="ECO:0008006" key="4">
    <source>
        <dbReference type="Google" id="ProtNLM"/>
    </source>
</evidence>
<feature type="region of interest" description="Disordered" evidence="1">
    <location>
        <begin position="1176"/>
        <end position="1299"/>
    </location>
</feature>
<feature type="compositionally biased region" description="Basic and acidic residues" evidence="1">
    <location>
        <begin position="403"/>
        <end position="413"/>
    </location>
</feature>
<feature type="region of interest" description="Disordered" evidence="1">
    <location>
        <begin position="299"/>
        <end position="334"/>
    </location>
</feature>
<dbReference type="EMBL" id="KV784422">
    <property type="protein sequence ID" value="OEU06185.1"/>
    <property type="molecule type" value="Genomic_DNA"/>
</dbReference>
<evidence type="ECO:0000313" key="3">
    <source>
        <dbReference type="Proteomes" id="UP000095751"/>
    </source>
</evidence>
<protein>
    <recommendedName>
        <fullName evidence="4">Integrase catalytic domain-containing protein</fullName>
    </recommendedName>
</protein>
<sequence>MSTAPTSGSTPPATGGNNTNNGGRKGYQGNRNNNNNNNSASRRNQFKGLAGSDTALYEKVVTVGPNQSTQIVDLTDALVTYCGSKGYGKWAESITELNRFNEADFVGAPPSQSSYGTITANVFTYSATGAEQYKIAYDMWKARYNHTLKDFIEYEKNAVHIFLALKGQFEQIAWDDLQHDGRYATVVASQCPVQLIELLLETCSTNETSTWEPLARLRHIPMRALPSGRWGRELVSYLGMVASDKKVYDKKVNDLIVGILMIEGCKSKNLKTNLKNQFLTGNADCYPVTASKAYELIDKYGDDGPPTPNDQNPRTARQKKAAAAARKAAGEQDDGNVAGAHVVNEEQTTRALVLAAVVDDGIIHENAFEPITTEAEFNDEDLGEVACIIIGDHYYPSDDDDERMPSLHDRAADDSSSDGSEDSNDPFNIVHIDGQDDSTYMTNDSMDFDSDDFSYDDSITGELPGLQSRTYGASTTSSESSSSTTIGNGDIQTVICEASYVCDTDEDSSAATFTSHDDSVITNIGVLTDTGSSMNITKLNVPIKMEQSVRQYLTYTAVDVPKVTMINGKKSTNIVNLVDVRQRFGGRNGFGYAWSVHILGPNRPWLSGFSQGQALNTKCLQPNPMVINVGEDQQPSILDIPDATPTSYAFATVKLAEDSNEVLPNAQLFPTMRPSEARSGHNKLSRGNISLNALVLDSGASLHLFANADMLQKVKANSNPTTIHCGGKSWSNNQVGELCDDLKTLPLPQDDLHLHKDGVANLISLAALSKLHRITLDTRVDNAFYVYKDNGEYVRFGVEPNGLYCLHVDDGSSPATLLTTVEEEKKLFSALDVKRATMARYIQDCLCLPSDEDFAHGLETGAIKECGVSRRNINIAKAIFGPNKHSVQGKTVQRTNRMPREDQILGVPPSILKHYSEVTVGIDVMHVNGVAFLIATSKHIRFIQCICIRNKSDDMYIAAIKKMDNIYKLRGFKIKTMYADRAFQHCLDALALQDITLICCDKNAHVHFIERCIRFTKERIRGVRSMMPFTKMPKRLLMEVIYTVVQLMNAVNRKGGVHPTMSPRQIVTGKKLLIPPYMPGAYVYGVPGGSTNSIEKSRTFDALYLRPNDGGGGHFVYNISTKQRNSVPRVIGLEGKGIPMTNDIINTINEQGKSEGQPDGLIFGDMDNLTTILDLEPSNKEGEEPEFDDDDASDESYEPKDDDSVPINDHDMNPHQYDDEEAGVDEDIPPEEPIADDDPMLEELNVVEEDDEDNASIVEDNQDEYVVDEIDEGSDQGSDRPEEDEEEEEDRPRMEGLDGDYWNRKGEANYCLSIIKGFGNLEATLSTPQYGFKKGLTVFGGPGNAIMGISQADYDWYEEQYKEAKKASKLLVAKLLAETNTT</sequence>
<evidence type="ECO:0000256" key="1">
    <source>
        <dbReference type="SAM" id="MobiDB-lite"/>
    </source>
</evidence>
<feature type="compositionally biased region" description="Acidic residues" evidence="1">
    <location>
        <begin position="415"/>
        <end position="424"/>
    </location>
</feature>
<feature type="compositionally biased region" description="Basic and acidic residues" evidence="1">
    <location>
        <begin position="1197"/>
        <end position="1217"/>
    </location>
</feature>